<feature type="compositionally biased region" description="Low complexity" evidence="1">
    <location>
        <begin position="37"/>
        <end position="52"/>
    </location>
</feature>
<name>A0ABU6SVE9_9FABA</name>
<feature type="region of interest" description="Disordered" evidence="1">
    <location>
        <begin position="18"/>
        <end position="52"/>
    </location>
</feature>
<dbReference type="Proteomes" id="UP001341840">
    <property type="component" value="Unassembled WGS sequence"/>
</dbReference>
<proteinExistence type="predicted"/>
<sequence length="124" mass="13686">MEYYIDYPVHTLTNNKDPVLSSTTALTTPDQSRELEVQTSSQTNVQQPVTTTTSIPISRIEIVLPPPTAADPAPQIQPQNTHQMLTRSKTGNIKPTTLISVSVQDPDFKYTLPKSASQALKFPH</sequence>
<feature type="compositionally biased region" description="Polar residues" evidence="1">
    <location>
        <begin position="18"/>
        <end position="30"/>
    </location>
</feature>
<evidence type="ECO:0000256" key="1">
    <source>
        <dbReference type="SAM" id="MobiDB-lite"/>
    </source>
</evidence>
<reference evidence="2 3" key="1">
    <citation type="journal article" date="2023" name="Plants (Basel)">
        <title>Bridging the Gap: Combining Genomics and Transcriptomics Approaches to Understand Stylosanthes scabra, an Orphan Legume from the Brazilian Caatinga.</title>
        <authorList>
            <person name="Ferreira-Neto J.R.C."/>
            <person name="da Silva M.D."/>
            <person name="Binneck E."/>
            <person name="de Melo N.F."/>
            <person name="da Silva R.H."/>
            <person name="de Melo A.L.T.M."/>
            <person name="Pandolfi V."/>
            <person name="Bustamante F.O."/>
            <person name="Brasileiro-Vidal A.C."/>
            <person name="Benko-Iseppon A.M."/>
        </authorList>
    </citation>
    <scope>NUCLEOTIDE SEQUENCE [LARGE SCALE GENOMIC DNA]</scope>
    <source>
        <tissue evidence="2">Leaves</tissue>
    </source>
</reference>
<evidence type="ECO:0000313" key="2">
    <source>
        <dbReference type="EMBL" id="MED6139991.1"/>
    </source>
</evidence>
<gene>
    <name evidence="2" type="ORF">PIB30_088932</name>
</gene>
<accession>A0ABU6SVE9</accession>
<keyword evidence="3" id="KW-1185">Reference proteome</keyword>
<evidence type="ECO:0000313" key="3">
    <source>
        <dbReference type="Proteomes" id="UP001341840"/>
    </source>
</evidence>
<organism evidence="2 3">
    <name type="scientific">Stylosanthes scabra</name>
    <dbReference type="NCBI Taxonomy" id="79078"/>
    <lineage>
        <taxon>Eukaryota</taxon>
        <taxon>Viridiplantae</taxon>
        <taxon>Streptophyta</taxon>
        <taxon>Embryophyta</taxon>
        <taxon>Tracheophyta</taxon>
        <taxon>Spermatophyta</taxon>
        <taxon>Magnoliopsida</taxon>
        <taxon>eudicotyledons</taxon>
        <taxon>Gunneridae</taxon>
        <taxon>Pentapetalae</taxon>
        <taxon>rosids</taxon>
        <taxon>fabids</taxon>
        <taxon>Fabales</taxon>
        <taxon>Fabaceae</taxon>
        <taxon>Papilionoideae</taxon>
        <taxon>50 kb inversion clade</taxon>
        <taxon>dalbergioids sensu lato</taxon>
        <taxon>Dalbergieae</taxon>
        <taxon>Pterocarpus clade</taxon>
        <taxon>Stylosanthes</taxon>
    </lineage>
</organism>
<dbReference type="EMBL" id="JASCZI010062052">
    <property type="protein sequence ID" value="MED6139991.1"/>
    <property type="molecule type" value="Genomic_DNA"/>
</dbReference>
<protein>
    <submittedName>
        <fullName evidence="2">Uncharacterized protein</fullName>
    </submittedName>
</protein>
<comment type="caution">
    <text evidence="2">The sequence shown here is derived from an EMBL/GenBank/DDBJ whole genome shotgun (WGS) entry which is preliminary data.</text>
</comment>